<protein>
    <recommendedName>
        <fullName evidence="3">NFU1 iron-sulfur cluster scaffold homolog, mitochondrial</fullName>
    </recommendedName>
    <alternativeName>
        <fullName evidence="11">HIRA-interacting protein 5</fullName>
    </alternativeName>
</protein>
<evidence type="ECO:0000259" key="12">
    <source>
        <dbReference type="SMART" id="SM00932"/>
    </source>
</evidence>
<dbReference type="SMART" id="SM00932">
    <property type="entry name" value="Nfu_N"/>
    <property type="match status" value="1"/>
</dbReference>
<organism evidence="13 14">
    <name type="scientific">Eptatretus burgeri</name>
    <name type="common">Inshore hagfish</name>
    <dbReference type="NCBI Taxonomy" id="7764"/>
    <lineage>
        <taxon>Eukaryota</taxon>
        <taxon>Metazoa</taxon>
        <taxon>Chordata</taxon>
        <taxon>Craniata</taxon>
        <taxon>Vertebrata</taxon>
        <taxon>Cyclostomata</taxon>
        <taxon>Myxini</taxon>
        <taxon>Myxiniformes</taxon>
        <taxon>Myxinidae</taxon>
        <taxon>Eptatretinae</taxon>
        <taxon>Eptatretus</taxon>
    </lineage>
</organism>
<accession>A0A8C4RD14</accession>
<dbReference type="Ensembl" id="ENSEBUT00000027489.1">
    <property type="protein sequence ID" value="ENSEBUP00000026913.1"/>
    <property type="gene ID" value="ENSEBUG00000016558.1"/>
</dbReference>
<evidence type="ECO:0000256" key="1">
    <source>
        <dbReference type="ARBA" id="ARBA00004173"/>
    </source>
</evidence>
<sequence>MKYKCSNGVEKVFLSLERLMRNVTCTSDVTSMSSLRVFGRLFRFVMPTRPVGLSNISVRSLFIQTQETPNPNSLKLLPGRMVLEGNSTVDFPSIHTASTSPLARSLFRIDGVEGVFFGPDFVTVTKIENAEWPLLKPELFACLSDFFSSSLPVLNFEQPVDSLAPSEDDDEVVAVIKELIETRIRPTVLEDGGDVCWRGFEGGTVFLSMRGSCSDCPSASLTLQAGIRNMLQFYVPEVLDVKQVQDEVDDVTYRVFEDFERKKQEAEIEEKNQDPLVKSNE</sequence>
<name>A0A8C4RD14_EPTBU</name>
<evidence type="ECO:0000256" key="9">
    <source>
        <dbReference type="ARBA" id="ARBA00057718"/>
    </source>
</evidence>
<dbReference type="Proteomes" id="UP000694388">
    <property type="component" value="Unplaced"/>
</dbReference>
<dbReference type="FunFam" id="3.30.300.130:FF:000001">
    <property type="entry name" value="NFU1 iron-sulfur cluster scaffold"/>
    <property type="match status" value="1"/>
</dbReference>
<keyword evidence="7" id="KW-0411">Iron-sulfur</keyword>
<dbReference type="GeneTree" id="ENSGT00390000011296"/>
<reference evidence="13" key="2">
    <citation type="submission" date="2025-09" db="UniProtKB">
        <authorList>
            <consortium name="Ensembl"/>
        </authorList>
    </citation>
    <scope>IDENTIFICATION</scope>
</reference>
<evidence type="ECO:0000256" key="2">
    <source>
        <dbReference type="ARBA" id="ARBA00006420"/>
    </source>
</evidence>
<dbReference type="InterPro" id="IPR034904">
    <property type="entry name" value="FSCA_dom_sf"/>
</dbReference>
<evidence type="ECO:0000256" key="5">
    <source>
        <dbReference type="ARBA" id="ARBA00022946"/>
    </source>
</evidence>
<dbReference type="GO" id="GO:0005739">
    <property type="term" value="C:mitochondrion"/>
    <property type="evidence" value="ECO:0007669"/>
    <property type="project" value="UniProtKB-SubCell"/>
</dbReference>
<evidence type="ECO:0000256" key="8">
    <source>
        <dbReference type="ARBA" id="ARBA00023128"/>
    </source>
</evidence>
<evidence type="ECO:0000256" key="11">
    <source>
        <dbReference type="ARBA" id="ARBA00076495"/>
    </source>
</evidence>
<keyword evidence="5" id="KW-0809">Transit peptide</keyword>
<dbReference type="Pfam" id="PF01106">
    <property type="entry name" value="NifU"/>
    <property type="match status" value="1"/>
</dbReference>
<comment type="function">
    <text evidence="9">Iron-sulfur cluster scaffold protein which can assemble [4Fe-4S] clusters and deliver them to target proteins.</text>
</comment>
<evidence type="ECO:0000313" key="14">
    <source>
        <dbReference type="Proteomes" id="UP000694388"/>
    </source>
</evidence>
<comment type="similarity">
    <text evidence="2">Belongs to the NifU family.</text>
</comment>
<keyword evidence="4" id="KW-0479">Metal-binding</keyword>
<keyword evidence="14" id="KW-1185">Reference proteome</keyword>
<dbReference type="InterPro" id="IPR001075">
    <property type="entry name" value="NIF_FeS_clus_asmbl_NifU_C"/>
</dbReference>
<comment type="subunit">
    <text evidence="10">Monomer and homohexamer; the apo-NFU1 is a monomer, while the holo-NFU1 is a hexamer composed of a trimer of dimer that is probably linked by some 4Fe-4S cluster. Interacts with HIRA and EPM2A/laforin. Interacts with BOLA3. Interacts with HSPA9.</text>
</comment>
<dbReference type="GO" id="GO:0051536">
    <property type="term" value="F:iron-sulfur cluster binding"/>
    <property type="evidence" value="ECO:0007669"/>
    <property type="project" value="UniProtKB-KW"/>
</dbReference>
<dbReference type="GO" id="GO:0005506">
    <property type="term" value="F:iron ion binding"/>
    <property type="evidence" value="ECO:0007669"/>
    <property type="project" value="InterPro"/>
</dbReference>
<dbReference type="InterPro" id="IPR014824">
    <property type="entry name" value="Nfu/NifU_N"/>
</dbReference>
<dbReference type="Gene3D" id="3.30.1370.70">
    <property type="entry name" value="Scaffold protein Nfu/NifU, N-terminal domain"/>
    <property type="match status" value="1"/>
</dbReference>
<feature type="domain" description="Scaffold protein Nfu/NifU N-terminal" evidence="12">
    <location>
        <begin position="63"/>
        <end position="150"/>
    </location>
</feature>
<evidence type="ECO:0000256" key="7">
    <source>
        <dbReference type="ARBA" id="ARBA00023014"/>
    </source>
</evidence>
<proteinExistence type="inferred from homology"/>
<dbReference type="PANTHER" id="PTHR11178:SF1">
    <property type="entry name" value="NFU1 IRON-SULFUR CLUSTER SCAFFOLD HOMOLOG, MITOCHONDRIAL"/>
    <property type="match status" value="1"/>
</dbReference>
<dbReference type="FunFam" id="3.30.1370.70:FF:000002">
    <property type="entry name" value="NFU1 iron-sulfur cluster scaffold homolog, mitochondrial"/>
    <property type="match status" value="1"/>
</dbReference>
<evidence type="ECO:0000256" key="4">
    <source>
        <dbReference type="ARBA" id="ARBA00022723"/>
    </source>
</evidence>
<reference evidence="13" key="1">
    <citation type="submission" date="2025-08" db="UniProtKB">
        <authorList>
            <consortium name="Ensembl"/>
        </authorList>
    </citation>
    <scope>IDENTIFICATION</scope>
</reference>
<keyword evidence="6" id="KW-0408">Iron</keyword>
<evidence type="ECO:0000256" key="3">
    <source>
        <dbReference type="ARBA" id="ARBA00018782"/>
    </source>
</evidence>
<dbReference type="InterPro" id="IPR036498">
    <property type="entry name" value="Nfu/NifU_N_sf"/>
</dbReference>
<evidence type="ECO:0000256" key="6">
    <source>
        <dbReference type="ARBA" id="ARBA00023004"/>
    </source>
</evidence>
<evidence type="ECO:0000313" key="13">
    <source>
        <dbReference type="Ensembl" id="ENSEBUP00000026913.1"/>
    </source>
</evidence>
<keyword evidence="8" id="KW-0496">Mitochondrion</keyword>
<dbReference type="AlphaFoldDB" id="A0A8C4RD14"/>
<dbReference type="GO" id="GO:0016226">
    <property type="term" value="P:iron-sulfur cluster assembly"/>
    <property type="evidence" value="ECO:0007669"/>
    <property type="project" value="InterPro"/>
</dbReference>
<dbReference type="SUPFAM" id="SSF110836">
    <property type="entry name" value="Hypothetical protein SAV1430"/>
    <property type="match status" value="1"/>
</dbReference>
<evidence type="ECO:0000256" key="10">
    <source>
        <dbReference type="ARBA" id="ARBA00062506"/>
    </source>
</evidence>
<dbReference type="Gene3D" id="3.30.300.130">
    <property type="entry name" value="Fe-S cluster assembly (FSCA)"/>
    <property type="match status" value="1"/>
</dbReference>
<dbReference type="PANTHER" id="PTHR11178">
    <property type="entry name" value="IRON-SULFUR CLUSTER SCAFFOLD PROTEIN NFU-RELATED"/>
    <property type="match status" value="1"/>
</dbReference>
<dbReference type="SUPFAM" id="SSF117916">
    <property type="entry name" value="Fe-S cluster assembly (FSCA) domain-like"/>
    <property type="match status" value="1"/>
</dbReference>
<dbReference type="Pfam" id="PF08712">
    <property type="entry name" value="Nfu_N"/>
    <property type="match status" value="1"/>
</dbReference>
<comment type="subcellular location">
    <subcellularLocation>
        <location evidence="1">Mitochondrion</location>
    </subcellularLocation>
</comment>